<name>A0A1D8NL59_YARLL</name>
<dbReference type="RefSeq" id="XP_504723.1">
    <property type="nucleotide sequence ID" value="XM_504723.1"/>
</dbReference>
<dbReference type="KEGG" id="yli:2911931"/>
<dbReference type="VEuPathDB" id="FungiDB:YALI0_E33319g"/>
<proteinExistence type="predicted"/>
<dbReference type="PANTHER" id="PTHR12459">
    <property type="entry name" value="TRANSMEMBRANE PROTEIN 135-RELATED"/>
    <property type="match status" value="1"/>
</dbReference>
<dbReference type="GeneID" id="2911931"/>
<dbReference type="InterPro" id="IPR026749">
    <property type="entry name" value="Tmem135"/>
</dbReference>
<reference evidence="3 5" key="2">
    <citation type="submission" date="2018-07" db="EMBL/GenBank/DDBJ databases">
        <title>Draft Genome Assemblies for Five Robust Yarrowia lipolytica Strains Exhibiting High Lipid Production and Pentose Sugar Utilization and Sugar Alcohol Secretion from Undetoxified Lignocellulosic Biomass Hydrolysates.</title>
        <authorList>
            <consortium name="DOE Joint Genome Institute"/>
            <person name="Walker C."/>
            <person name="Ryu S."/>
            <person name="Na H."/>
            <person name="Zane M."/>
            <person name="LaButti K."/>
            <person name="Lipzen A."/>
            <person name="Haridas S."/>
            <person name="Barry K."/>
            <person name="Grigoriev I.V."/>
            <person name="Quarterman J."/>
            <person name="Slininger P."/>
            <person name="Dien B."/>
            <person name="Trinh C.T."/>
        </authorList>
    </citation>
    <scope>NUCLEOTIDE SEQUENCE [LARGE SCALE GENOMIC DNA]</scope>
    <source>
        <strain evidence="3 5">YB392</strain>
    </source>
</reference>
<evidence type="ECO:0000313" key="4">
    <source>
        <dbReference type="Proteomes" id="UP000182444"/>
    </source>
</evidence>
<evidence type="ECO:0000313" key="3">
    <source>
        <dbReference type="EMBL" id="RDW23974.1"/>
    </source>
</evidence>
<keyword evidence="1" id="KW-1133">Transmembrane helix</keyword>
<keyword evidence="1" id="KW-0472">Membrane</keyword>
<dbReference type="EMBL" id="KZ859056">
    <property type="protein sequence ID" value="RDW23974.1"/>
    <property type="molecule type" value="Genomic_DNA"/>
</dbReference>
<feature type="transmembrane region" description="Helical" evidence="1">
    <location>
        <begin position="151"/>
        <end position="177"/>
    </location>
</feature>
<dbReference type="AlphaFoldDB" id="A0A1D8NL59"/>
<protein>
    <recommendedName>
        <fullName evidence="6">Transmembrane protein 135 N-terminal domain-containing protein</fullName>
    </recommendedName>
</protein>
<dbReference type="OrthoDB" id="291792at2759"/>
<keyword evidence="1" id="KW-0812">Transmembrane</keyword>
<evidence type="ECO:0008006" key="6">
    <source>
        <dbReference type="Google" id="ProtNLM"/>
    </source>
</evidence>
<accession>A0A1D8NL59</accession>
<evidence type="ECO:0000256" key="1">
    <source>
        <dbReference type="SAM" id="Phobius"/>
    </source>
</evidence>
<dbReference type="PANTHER" id="PTHR12459:SF19">
    <property type="entry name" value="TRANSMEMBRANE PROTEIN 135 N-TERMINAL DOMAIN-CONTAINING PROTEIN"/>
    <property type="match status" value="1"/>
</dbReference>
<dbReference type="OMA" id="ERPWWFG"/>
<dbReference type="EMBL" id="CP017557">
    <property type="protein sequence ID" value="AOW06333.1"/>
    <property type="molecule type" value="Genomic_DNA"/>
</dbReference>
<feature type="transmembrane region" description="Helical" evidence="1">
    <location>
        <begin position="214"/>
        <end position="234"/>
    </location>
</feature>
<reference evidence="2 4" key="1">
    <citation type="journal article" date="2016" name="PLoS ONE">
        <title>Sequence Assembly of Yarrowia lipolytica Strain W29/CLIB89 Shows Transposable Element Diversity.</title>
        <authorList>
            <person name="Magnan C."/>
            <person name="Yu J."/>
            <person name="Chang I."/>
            <person name="Jahn E."/>
            <person name="Kanomata Y."/>
            <person name="Wu J."/>
            <person name="Zeller M."/>
            <person name="Oakes M."/>
            <person name="Baldi P."/>
            <person name="Sandmeyer S."/>
        </authorList>
    </citation>
    <scope>NUCLEOTIDE SEQUENCE [LARGE SCALE GENOMIC DNA]</scope>
    <source>
        <strain evidence="2">CLIB89</strain>
        <strain evidence="4">CLIB89(W29)</strain>
    </source>
</reference>
<evidence type="ECO:0000313" key="5">
    <source>
        <dbReference type="Proteomes" id="UP000256601"/>
    </source>
</evidence>
<dbReference type="Proteomes" id="UP000182444">
    <property type="component" value="Chromosome 1E"/>
</dbReference>
<dbReference type="Proteomes" id="UP000256601">
    <property type="component" value="Unassembled WGS sequence"/>
</dbReference>
<gene>
    <name evidence="3" type="ORF">B0I71DRAFT_135110</name>
    <name evidence="2" type="ORF">YALI1_E39433g</name>
</gene>
<organism evidence="2 4">
    <name type="scientific">Yarrowia lipolytica</name>
    <name type="common">Candida lipolytica</name>
    <dbReference type="NCBI Taxonomy" id="4952"/>
    <lineage>
        <taxon>Eukaryota</taxon>
        <taxon>Fungi</taxon>
        <taxon>Dikarya</taxon>
        <taxon>Ascomycota</taxon>
        <taxon>Saccharomycotina</taxon>
        <taxon>Dipodascomycetes</taxon>
        <taxon>Dipodascales</taxon>
        <taxon>Dipodascales incertae sedis</taxon>
        <taxon>Yarrowia</taxon>
    </lineage>
</organism>
<dbReference type="eggNOG" id="ENOG502RS1H">
    <property type="taxonomic scope" value="Eukaryota"/>
</dbReference>
<dbReference type="VEuPathDB" id="FungiDB:YALI1_E39433g"/>
<evidence type="ECO:0000313" key="2">
    <source>
        <dbReference type="EMBL" id="AOW06333.1"/>
    </source>
</evidence>
<sequence>MHPPHVEKTERLVAYSIRFLMSPKEYKNLVANLEAKKNTEMLHYNMVAPSAVEKSAEERGDFTQATARAGTRTFLRTHALVVAIVAISRLINRQKPDSIIKDIIFNKTGLRIASSTASILVAFRICDRLLTSTREYILQPQSRKFRKKHRLFTRWIVSERTPTFFAALAGGLFLVIYPRDFGRSYIALYTASKACEFFYNFLDDRGFTAKIPRWLGSWVLFPFAYGQLFSAFFFHPETVSPTFSKYFLKLSEPYLPHRPAGYSGKVPWPTPRQFVDGVALIAKQRYPKFNSPIVYPDSYALPANLTAIEPVVSGAHPVLHTLSGALLHPNEASELPHYLKYISEQFVEVGKKVLGLHLIMGLLRRKGKSLSSILSSSVSGSIRTTAFLVLLVSNSWAGIGLMQKFLGNKTAPVDRFRFIGILSGLWAMIDQSAGRGRWMYTARMGVMSYWNELVKRKVVKPIPHGDVYLFAVSLAVILSLLQKSPESISGPGLRKTLNWFRSNEYADPVKLEDLKEKSA</sequence>